<evidence type="ECO:0000313" key="6">
    <source>
        <dbReference type="Proteomes" id="UP000015354"/>
    </source>
</evidence>
<dbReference type="InterPro" id="IPR000086">
    <property type="entry name" value="NUDIX_hydrolase_dom"/>
</dbReference>
<name>S9W8V7_9TRYP</name>
<dbReference type="EMBL" id="ATMH01001013">
    <property type="protein sequence ID" value="EPY35661.1"/>
    <property type="molecule type" value="Genomic_DNA"/>
</dbReference>
<dbReference type="InterPro" id="IPR015797">
    <property type="entry name" value="NUDIX_hydrolase-like_dom_sf"/>
</dbReference>
<evidence type="ECO:0000313" key="4">
    <source>
        <dbReference type="EMBL" id="EPY28170.1"/>
    </source>
</evidence>
<organism evidence="5 6">
    <name type="scientific">Strigomonas culicis</name>
    <dbReference type="NCBI Taxonomy" id="28005"/>
    <lineage>
        <taxon>Eukaryota</taxon>
        <taxon>Discoba</taxon>
        <taxon>Euglenozoa</taxon>
        <taxon>Kinetoplastea</taxon>
        <taxon>Metakinetoplastina</taxon>
        <taxon>Trypanosomatida</taxon>
        <taxon>Trypanosomatidae</taxon>
        <taxon>Strigomonadinae</taxon>
        <taxon>Strigomonas</taxon>
    </lineage>
</organism>
<gene>
    <name evidence="5" type="ORF">STCU_01013</name>
    <name evidence="4" type="ORF">STCU_05266</name>
</gene>
<dbReference type="Gene3D" id="3.90.79.10">
    <property type="entry name" value="Nucleoside Triphosphate Pyrophosphohydrolase"/>
    <property type="match status" value="1"/>
</dbReference>
<keyword evidence="1" id="KW-0378">Hydrolase</keyword>
<comment type="caution">
    <text evidence="5">The sequence shown here is derived from an EMBL/GenBank/DDBJ whole genome shotgun (WGS) entry which is preliminary data.</text>
</comment>
<dbReference type="Pfam" id="PF00293">
    <property type="entry name" value="NUDIX"/>
    <property type="match status" value="1"/>
</dbReference>
<dbReference type="PROSITE" id="PS00893">
    <property type="entry name" value="NUDIX_BOX"/>
    <property type="match status" value="1"/>
</dbReference>
<feature type="domain" description="Nudix hydrolase" evidence="3">
    <location>
        <begin position="22"/>
        <end position="195"/>
    </location>
</feature>
<dbReference type="EMBL" id="ATMH01005266">
    <property type="protein sequence ID" value="EPY28170.1"/>
    <property type="molecule type" value="Genomic_DNA"/>
</dbReference>
<evidence type="ECO:0000313" key="5">
    <source>
        <dbReference type="EMBL" id="EPY35661.1"/>
    </source>
</evidence>
<evidence type="ECO:0000256" key="2">
    <source>
        <dbReference type="SAM" id="MobiDB-lite"/>
    </source>
</evidence>
<dbReference type="GO" id="GO:0016787">
    <property type="term" value="F:hydrolase activity"/>
    <property type="evidence" value="ECO:0007669"/>
    <property type="project" value="UniProtKB-KW"/>
</dbReference>
<dbReference type="SUPFAM" id="SSF55811">
    <property type="entry name" value="Nudix"/>
    <property type="match status" value="1"/>
</dbReference>
<dbReference type="InterPro" id="IPR020084">
    <property type="entry name" value="NUDIX_hydrolase_CS"/>
</dbReference>
<reference evidence="5" key="2">
    <citation type="submission" date="2013-03" db="EMBL/GenBank/DDBJ databases">
        <authorList>
            <person name="Motta M.C.M."/>
            <person name="Martins A.C.A."/>
            <person name="Preta C.M.C.C."/>
            <person name="Silva R."/>
            <person name="de Souza S.S."/>
            <person name="Klein C.C."/>
            <person name="de Almeida L.G.P."/>
            <person name="Cunha O.L."/>
            <person name="Colabardini A.C."/>
            <person name="Lima B.A."/>
            <person name="Machado C.R."/>
            <person name="Soares C.M.A."/>
            <person name="de Menezes C.B.A."/>
            <person name="Bartolomeu D.C."/>
            <person name="Grisard E.C."/>
            <person name="Fantinatti-Garboggini F."/>
            <person name="Rodrigues-Luiz G.F."/>
            <person name="Wagner G."/>
            <person name="Goldman G.H."/>
            <person name="Fietto J.L.R."/>
            <person name="Ciapina L.P."/>
            <person name="Brocchi M."/>
            <person name="Elias M.C."/>
            <person name="Goldman M.H.S."/>
            <person name="Sagot M.-F."/>
            <person name="Pereira M."/>
            <person name="Stoco P.H."/>
            <person name="Teixeira S.M.R."/>
            <person name="de Mendonca-Neto R.P."/>
            <person name="Maciel T.E.F."/>
            <person name="Mendes T.A.O."/>
            <person name="Urmenyi T.P."/>
            <person name="Teixeira M.M.G."/>
            <person name="de Camargo E.F.P."/>
            <person name="de Sousa W."/>
            <person name="Schenkman S."/>
            <person name="de Vasconcelos A.T.R."/>
        </authorList>
    </citation>
    <scope>NUCLEOTIDE SEQUENCE</scope>
</reference>
<evidence type="ECO:0000256" key="1">
    <source>
        <dbReference type="ARBA" id="ARBA00022801"/>
    </source>
</evidence>
<dbReference type="AlphaFoldDB" id="S9W8V7"/>
<feature type="region of interest" description="Disordered" evidence="2">
    <location>
        <begin position="228"/>
        <end position="259"/>
    </location>
</feature>
<evidence type="ECO:0000259" key="3">
    <source>
        <dbReference type="PROSITE" id="PS51462"/>
    </source>
</evidence>
<dbReference type="PROSITE" id="PS51462">
    <property type="entry name" value="NUDIX"/>
    <property type="match status" value="1"/>
</dbReference>
<dbReference type="OrthoDB" id="447842at2759"/>
<proteinExistence type="predicted"/>
<keyword evidence="6" id="KW-1185">Reference proteome</keyword>
<reference evidence="5 6" key="1">
    <citation type="journal article" date="2013" name="PLoS ONE">
        <title>Predicting the Proteins of Angomonas deanei, Strigomonas culicis and Their Respective Endosymbionts Reveals New Aspects of the Trypanosomatidae Family.</title>
        <authorList>
            <person name="Motta M.C."/>
            <person name="Martins A.C."/>
            <person name="de Souza S.S."/>
            <person name="Catta-Preta C.M."/>
            <person name="Silva R."/>
            <person name="Klein C.C."/>
            <person name="de Almeida L.G."/>
            <person name="de Lima Cunha O."/>
            <person name="Ciapina L.P."/>
            <person name="Brocchi M."/>
            <person name="Colabardini A.C."/>
            <person name="de Araujo Lima B."/>
            <person name="Machado C.R."/>
            <person name="de Almeida Soares C.M."/>
            <person name="Probst C.M."/>
            <person name="de Menezes C.B."/>
            <person name="Thompson C.E."/>
            <person name="Bartholomeu D.C."/>
            <person name="Gradia D.F."/>
            <person name="Pavoni D.P."/>
            <person name="Grisard E.C."/>
            <person name="Fantinatti-Garboggini F."/>
            <person name="Marchini F.K."/>
            <person name="Rodrigues-Luiz G.F."/>
            <person name="Wagner G."/>
            <person name="Goldman G.H."/>
            <person name="Fietto J.L."/>
            <person name="Elias M.C."/>
            <person name="Goldman M.H."/>
            <person name="Sagot M.F."/>
            <person name="Pereira M."/>
            <person name="Stoco P.H."/>
            <person name="de Mendonca-Neto R.P."/>
            <person name="Teixeira S.M."/>
            <person name="Maciel T.E."/>
            <person name="de Oliveira Mendes T.A."/>
            <person name="Urmenyi T.P."/>
            <person name="de Souza W."/>
            <person name="Schenkman S."/>
            <person name="de Vasconcelos A.T."/>
        </authorList>
    </citation>
    <scope>NUCLEOTIDE SEQUENCE [LARGE SCALE GENOMIC DNA]</scope>
</reference>
<dbReference type="Proteomes" id="UP000015354">
    <property type="component" value="Unassembled WGS sequence"/>
</dbReference>
<protein>
    <recommendedName>
        <fullName evidence="3">Nudix hydrolase domain-containing protein</fullName>
    </recommendedName>
</protein>
<accession>S9W8V7</accession>
<sequence length="259" mass="29000">MATRAKSTEFPDVVIRGADKKLYRRSAMGIFLNEDGFCLCFVPVGIQNKDFLQTVQGGVAKGETPKEALLREIGEEIGLAPEDVIIVEEILPVDENGETVPDTGSGSINDNNEVVDETRKVFRYQSKSWRKESIHGQELYPHLCFLSKRNINKIRLIPRNPEIRREFFSYKIGKLSSLYAQAPPSKREVLQHIVKATYPVARRFLADQRYNADNLGSVVELEHVVFSPRAQGPKGSGPPHGRGVKRKLHDDNAPTGAPH</sequence>